<comment type="similarity">
    <text evidence="1">Belongs to the CFA/CMAS family.</text>
</comment>
<dbReference type="GO" id="GO:0008825">
    <property type="term" value="F:cyclopropane-fatty-acyl-phospholipid synthase activity"/>
    <property type="evidence" value="ECO:0007669"/>
    <property type="project" value="UniProtKB-EC"/>
</dbReference>
<dbReference type="EMBL" id="JACIEB010000003">
    <property type="protein sequence ID" value="MBB3981860.1"/>
    <property type="molecule type" value="Genomic_DNA"/>
</dbReference>
<dbReference type="EC" id="2.1.1.79" evidence="6"/>
<evidence type="ECO:0000256" key="2">
    <source>
        <dbReference type="ARBA" id="ARBA00022603"/>
    </source>
</evidence>
<keyword evidence="2 6" id="KW-0489">Methyltransferase</keyword>
<accession>A0A7W6GNJ0</accession>
<dbReference type="InterPro" id="IPR003333">
    <property type="entry name" value="CMAS"/>
</dbReference>
<dbReference type="AlphaFoldDB" id="A0A7W6GNJ0"/>
<evidence type="ECO:0000256" key="4">
    <source>
        <dbReference type="ARBA" id="ARBA00022691"/>
    </source>
</evidence>
<proteinExistence type="inferred from homology"/>
<dbReference type="RefSeq" id="WP_183954968.1">
    <property type="nucleotide sequence ID" value="NZ_JACIEB010000003.1"/>
</dbReference>
<dbReference type="SUPFAM" id="SSF53335">
    <property type="entry name" value="S-adenosyl-L-methionine-dependent methyltransferases"/>
    <property type="match status" value="1"/>
</dbReference>
<dbReference type="PIRSF" id="PIRSF003085">
    <property type="entry name" value="CMAS"/>
    <property type="match status" value="1"/>
</dbReference>
<dbReference type="Gene3D" id="3.40.50.150">
    <property type="entry name" value="Vaccinia Virus protein VP39"/>
    <property type="match status" value="1"/>
</dbReference>
<dbReference type="Pfam" id="PF02353">
    <property type="entry name" value="CMAS"/>
    <property type="match status" value="1"/>
</dbReference>
<name>A0A7W6GNJ0_9SPHN</name>
<evidence type="ECO:0000256" key="5">
    <source>
        <dbReference type="ARBA" id="ARBA00023098"/>
    </source>
</evidence>
<dbReference type="PANTHER" id="PTHR43667">
    <property type="entry name" value="CYCLOPROPANE-FATTY-ACYL-PHOSPHOLIPID SYNTHASE"/>
    <property type="match status" value="1"/>
</dbReference>
<reference evidence="6 7" key="1">
    <citation type="submission" date="2020-08" db="EMBL/GenBank/DDBJ databases">
        <title>Genomic Encyclopedia of Type Strains, Phase IV (KMG-IV): sequencing the most valuable type-strain genomes for metagenomic binning, comparative biology and taxonomic classification.</title>
        <authorList>
            <person name="Goeker M."/>
        </authorList>
    </citation>
    <scope>NUCLEOTIDE SEQUENCE [LARGE SCALE GENOMIC DNA]</scope>
    <source>
        <strain evidence="6 7">DSM 29348</strain>
    </source>
</reference>
<evidence type="ECO:0000313" key="7">
    <source>
        <dbReference type="Proteomes" id="UP000552757"/>
    </source>
</evidence>
<keyword evidence="7" id="KW-1185">Reference proteome</keyword>
<evidence type="ECO:0000256" key="3">
    <source>
        <dbReference type="ARBA" id="ARBA00022679"/>
    </source>
</evidence>
<keyword evidence="4" id="KW-0949">S-adenosyl-L-methionine</keyword>
<protein>
    <submittedName>
        <fullName evidence="6">Cyclopropane-fatty-acyl-phospholipid synthase</fullName>
        <ecNumber evidence="6">2.1.1.79</ecNumber>
    </submittedName>
</protein>
<dbReference type="PANTHER" id="PTHR43667:SF1">
    <property type="entry name" value="CYCLOPROPANE-FATTY-ACYL-PHOSPHOLIPID SYNTHASE"/>
    <property type="match status" value="1"/>
</dbReference>
<dbReference type="CDD" id="cd02440">
    <property type="entry name" value="AdoMet_MTases"/>
    <property type="match status" value="1"/>
</dbReference>
<comment type="caution">
    <text evidence="6">The sequence shown here is derived from an EMBL/GenBank/DDBJ whole genome shotgun (WGS) entry which is preliminary data.</text>
</comment>
<dbReference type="InterPro" id="IPR029063">
    <property type="entry name" value="SAM-dependent_MTases_sf"/>
</dbReference>
<dbReference type="GO" id="GO:0032259">
    <property type="term" value="P:methylation"/>
    <property type="evidence" value="ECO:0007669"/>
    <property type="project" value="UniProtKB-KW"/>
</dbReference>
<keyword evidence="5" id="KW-0443">Lipid metabolism</keyword>
<gene>
    <name evidence="6" type="ORF">GGR44_001519</name>
</gene>
<dbReference type="Proteomes" id="UP000552757">
    <property type="component" value="Unassembled WGS sequence"/>
</dbReference>
<sequence>MKLLDRVLGRLVRKGQLSILYADGRRATLGQPDPDFPTMAMRFADRRVPMDIIRDPRLGLAEAWIDGRIVLEGGSIMDLVSMVRANNAWEDGRAISDKGPFARSFKSFRQRVWRANHRSRSKANVAHHYDLSGALYALFLDRDRQYSCAYWPDADNEAGIGLDQAQEDKKAHIAAKLHLKPGMKVLDIGCGWGGMALYLHRMCGVDVTGITLSEEQLKVARQRAQDAGVADHVRFELIDYRDMQGQFDRIVSVGMFEHVGTAHYRAFYTKCRDLLTRDGVMLIHTIGRVDGPGITDAFTQKYIFPGGYIPALSEMIQGSEGTRLMVTDVEVLRIHYGLTIREWYKRTEAHKAEIIALYDERFYRLWTFYLAGAATVFEHGGMVNYQVQYVRDRRTLPITRDYMAEAEADLRRASVG</sequence>
<evidence type="ECO:0000313" key="6">
    <source>
        <dbReference type="EMBL" id="MBB3981860.1"/>
    </source>
</evidence>
<evidence type="ECO:0000256" key="1">
    <source>
        <dbReference type="ARBA" id="ARBA00010815"/>
    </source>
</evidence>
<organism evidence="6 7">
    <name type="scientific">Sphingobium fontiphilum</name>
    <dbReference type="NCBI Taxonomy" id="944425"/>
    <lineage>
        <taxon>Bacteria</taxon>
        <taxon>Pseudomonadati</taxon>
        <taxon>Pseudomonadota</taxon>
        <taxon>Alphaproteobacteria</taxon>
        <taxon>Sphingomonadales</taxon>
        <taxon>Sphingomonadaceae</taxon>
        <taxon>Sphingobium</taxon>
    </lineage>
</organism>
<keyword evidence="3 6" id="KW-0808">Transferase</keyword>
<dbReference type="GO" id="GO:0008610">
    <property type="term" value="P:lipid biosynthetic process"/>
    <property type="evidence" value="ECO:0007669"/>
    <property type="project" value="InterPro"/>
</dbReference>
<dbReference type="InterPro" id="IPR050723">
    <property type="entry name" value="CFA/CMAS"/>
</dbReference>